<evidence type="ECO:0000313" key="2">
    <source>
        <dbReference type="Proteomes" id="UP000076276"/>
    </source>
</evidence>
<sequence length="88" mass="10298">MIKTCELHILHQIYDFLAERDEFHKKTPNTQVIEFFKELNIGNQSDFVLTSPSTVYGNFGRVSKVSLSNAPLFREKDKFIKWAYAQVQ</sequence>
<evidence type="ECO:0000313" key="1">
    <source>
        <dbReference type="EMBL" id="KYQ73217.1"/>
    </source>
</evidence>
<reference evidence="1 2" key="1">
    <citation type="submission" date="2016-03" db="EMBL/GenBank/DDBJ databases">
        <title>Acinetobacter genomospecies 28 strain ANC 4149.</title>
        <authorList>
            <person name="Radolfova-Krizova L."/>
            <person name="Nemec A."/>
        </authorList>
    </citation>
    <scope>NUCLEOTIDE SEQUENCE [LARGE SCALE GENOMIC DNA]</scope>
    <source>
        <strain evidence="1 2">ANC 4149</strain>
    </source>
</reference>
<comment type="caution">
    <text evidence="1">The sequence shown here is derived from an EMBL/GenBank/DDBJ whole genome shotgun (WGS) entry which is preliminary data.</text>
</comment>
<keyword evidence="2" id="KW-1185">Reference proteome</keyword>
<dbReference type="Proteomes" id="UP000076276">
    <property type="component" value="Unassembled WGS sequence"/>
</dbReference>
<protein>
    <submittedName>
        <fullName evidence="1">Uncharacterized protein</fullName>
    </submittedName>
</protein>
<gene>
    <name evidence="1" type="ORF">AZH43_07270</name>
</gene>
<dbReference type="EMBL" id="LUAW01000011">
    <property type="protein sequence ID" value="KYQ73217.1"/>
    <property type="molecule type" value="Genomic_DNA"/>
</dbReference>
<proteinExistence type="predicted"/>
<organism evidence="1 2">
    <name type="scientific">Acinetobacter pragensis</name>
    <dbReference type="NCBI Taxonomy" id="1806892"/>
    <lineage>
        <taxon>Bacteria</taxon>
        <taxon>Pseudomonadati</taxon>
        <taxon>Pseudomonadota</taxon>
        <taxon>Gammaproteobacteria</taxon>
        <taxon>Moraxellales</taxon>
        <taxon>Moraxellaceae</taxon>
        <taxon>Acinetobacter</taxon>
    </lineage>
</organism>
<dbReference type="AlphaFoldDB" id="A0A151Y5H7"/>
<accession>A0A151Y5H7</accession>
<name>A0A151Y5H7_9GAMM</name>